<dbReference type="EMBL" id="LAZR01032947">
    <property type="protein sequence ID" value="KKL49469.1"/>
    <property type="molecule type" value="Genomic_DNA"/>
</dbReference>
<name>A0A0F9CK11_9ZZZZ</name>
<gene>
    <name evidence="1" type="ORF">LCGC14_2315170</name>
</gene>
<organism evidence="1">
    <name type="scientific">marine sediment metagenome</name>
    <dbReference type="NCBI Taxonomy" id="412755"/>
    <lineage>
        <taxon>unclassified sequences</taxon>
        <taxon>metagenomes</taxon>
        <taxon>ecological metagenomes</taxon>
    </lineage>
</organism>
<sequence>MTPNKEDYKAIKVHKNTYESLQELKKVIVQNGLKSLSDDVIDYIPKNCPECGLEMDSIELQLGYYKCPNSKCNFKYPKIDIGLGGSIALGT</sequence>
<feature type="non-terminal residue" evidence="1">
    <location>
        <position position="91"/>
    </location>
</feature>
<accession>A0A0F9CK11</accession>
<dbReference type="AlphaFoldDB" id="A0A0F9CK11"/>
<comment type="caution">
    <text evidence="1">The sequence shown here is derived from an EMBL/GenBank/DDBJ whole genome shotgun (WGS) entry which is preliminary data.</text>
</comment>
<protein>
    <submittedName>
        <fullName evidence="1">Uncharacterized protein</fullName>
    </submittedName>
</protein>
<reference evidence="1" key="1">
    <citation type="journal article" date="2015" name="Nature">
        <title>Complex archaea that bridge the gap between prokaryotes and eukaryotes.</title>
        <authorList>
            <person name="Spang A."/>
            <person name="Saw J.H."/>
            <person name="Jorgensen S.L."/>
            <person name="Zaremba-Niedzwiedzka K."/>
            <person name="Martijn J."/>
            <person name="Lind A.E."/>
            <person name="van Eijk R."/>
            <person name="Schleper C."/>
            <person name="Guy L."/>
            <person name="Ettema T.J."/>
        </authorList>
    </citation>
    <scope>NUCLEOTIDE SEQUENCE</scope>
</reference>
<proteinExistence type="predicted"/>
<evidence type="ECO:0000313" key="1">
    <source>
        <dbReference type="EMBL" id="KKL49469.1"/>
    </source>
</evidence>